<dbReference type="EMBL" id="JBHGBT010000029">
    <property type="protein sequence ID" value="MFB4197260.1"/>
    <property type="molecule type" value="Genomic_DNA"/>
</dbReference>
<comment type="caution">
    <text evidence="2">The sequence shown here is derived from an EMBL/GenBank/DDBJ whole genome shotgun (WGS) entry which is preliminary data.</text>
</comment>
<evidence type="ECO:0000256" key="1">
    <source>
        <dbReference type="SAM" id="SignalP"/>
    </source>
</evidence>
<keyword evidence="3" id="KW-1185">Reference proteome</keyword>
<name>A0ABV4ZU26_9ACTN</name>
<dbReference type="RefSeq" id="WP_375065597.1">
    <property type="nucleotide sequence ID" value="NZ_JBHGBT010000029.1"/>
</dbReference>
<accession>A0ABV4ZU26</accession>
<protein>
    <submittedName>
        <fullName evidence="2">Uncharacterized protein</fullName>
    </submittedName>
</protein>
<dbReference type="Proteomes" id="UP001577267">
    <property type="component" value="Unassembled WGS sequence"/>
</dbReference>
<feature type="signal peptide" evidence="1">
    <location>
        <begin position="1"/>
        <end position="27"/>
    </location>
</feature>
<reference evidence="2 3" key="1">
    <citation type="submission" date="2024-09" db="EMBL/GenBank/DDBJ databases">
        <title>Draft genome sequence of multifaceted antimicrobials producing Streptomyces sp. strain FH1.</title>
        <authorList>
            <person name="Hassan F."/>
            <person name="Ali H."/>
            <person name="Hassan N."/>
            <person name="Nawaz A."/>
        </authorList>
    </citation>
    <scope>NUCLEOTIDE SEQUENCE [LARGE SCALE GENOMIC DNA]</scope>
    <source>
        <strain evidence="2 3">FH1</strain>
    </source>
</reference>
<organism evidence="2 3">
    <name type="scientific">Streptomyces carpaticus</name>
    <dbReference type="NCBI Taxonomy" id="285558"/>
    <lineage>
        <taxon>Bacteria</taxon>
        <taxon>Bacillati</taxon>
        <taxon>Actinomycetota</taxon>
        <taxon>Actinomycetes</taxon>
        <taxon>Kitasatosporales</taxon>
        <taxon>Streptomycetaceae</taxon>
        <taxon>Streptomyces</taxon>
    </lineage>
</organism>
<feature type="chain" id="PRO_5045415424" evidence="1">
    <location>
        <begin position="28"/>
        <end position="111"/>
    </location>
</feature>
<keyword evidence="1" id="KW-0732">Signal</keyword>
<evidence type="ECO:0000313" key="2">
    <source>
        <dbReference type="EMBL" id="MFB4197260.1"/>
    </source>
</evidence>
<evidence type="ECO:0000313" key="3">
    <source>
        <dbReference type="Proteomes" id="UP001577267"/>
    </source>
</evidence>
<gene>
    <name evidence="2" type="ORF">ACE11A_23215</name>
</gene>
<sequence>MTFTKKVFSTLALATAVVGGTAAQALASDAHVRNTPTGQDRILEALAEDGHITGLRPLEDGHVTSVRPLEDGHVTGIRPLEDGHVTSVRPLEDGHVTGIRPLEDGHVTGAV</sequence>
<proteinExistence type="predicted"/>